<dbReference type="InterPro" id="IPR045861">
    <property type="entry name" value="CorA_cytoplasmic_dom"/>
</dbReference>
<comment type="subcellular location">
    <subcellularLocation>
        <location evidence="1">Cell membrane</location>
        <topology evidence="1">Multi-pass membrane protein</topology>
    </subcellularLocation>
</comment>
<keyword evidence="7" id="KW-0862">Zinc</keyword>
<evidence type="ECO:0000256" key="7">
    <source>
        <dbReference type="ARBA" id="ARBA00022833"/>
    </source>
</evidence>
<evidence type="ECO:0000256" key="6">
    <source>
        <dbReference type="ARBA" id="ARBA00022692"/>
    </source>
</evidence>
<keyword evidence="5" id="KW-0997">Cell inner membrane</keyword>
<comment type="similarity">
    <text evidence="2">Belongs to the CorA metal ion transporter (MIT) (TC 1.A.35) family.</text>
</comment>
<dbReference type="RefSeq" id="WP_174137460.1">
    <property type="nucleotide sequence ID" value="NZ_JABUFE010000004.1"/>
</dbReference>
<feature type="transmembrane region" description="Helical" evidence="11">
    <location>
        <begin position="309"/>
        <end position="329"/>
    </location>
</feature>
<comment type="caution">
    <text evidence="12">The sequence shown here is derived from an EMBL/GenBank/DDBJ whole genome shotgun (WGS) entry which is preliminary data.</text>
</comment>
<dbReference type="InterPro" id="IPR045863">
    <property type="entry name" value="CorA_TM1_TM2"/>
</dbReference>
<keyword evidence="3" id="KW-0813">Transport</keyword>
<proteinExistence type="inferred from homology"/>
<evidence type="ECO:0000256" key="8">
    <source>
        <dbReference type="ARBA" id="ARBA00022989"/>
    </source>
</evidence>
<dbReference type="PANTHER" id="PTHR46494">
    <property type="entry name" value="CORA FAMILY METAL ION TRANSPORTER (EUROFUNG)"/>
    <property type="match status" value="1"/>
</dbReference>
<keyword evidence="13" id="KW-1185">Reference proteome</keyword>
<evidence type="ECO:0000256" key="4">
    <source>
        <dbReference type="ARBA" id="ARBA00022475"/>
    </source>
</evidence>
<evidence type="ECO:0000256" key="2">
    <source>
        <dbReference type="ARBA" id="ARBA00009765"/>
    </source>
</evidence>
<dbReference type="Proteomes" id="UP000777935">
    <property type="component" value="Unassembled WGS sequence"/>
</dbReference>
<keyword evidence="9" id="KW-0406">Ion transport</keyword>
<evidence type="ECO:0000256" key="9">
    <source>
        <dbReference type="ARBA" id="ARBA00023065"/>
    </source>
</evidence>
<gene>
    <name evidence="12" type="ORF">HRQ87_08940</name>
</gene>
<evidence type="ECO:0000256" key="11">
    <source>
        <dbReference type="SAM" id="Phobius"/>
    </source>
</evidence>
<sequence length="335" mass="38056">MPNTTLDHPDLIEDEGLLFACTLDGEGGARFLGWDDIDKWTNTDGPLWMHMDHKHPRVVDWVKKQSGLTTTTTDALLAEETRPRVFRGRRGLVTILRGVNLNESADGEDMVAIRLWSEGERVITLRHERLHTPRNILVQLIELNTGPKTAPELFERLISRINDNIADTILTLEEQLGDLEGDLDISKAAIQRRDLSHIRQKAVALRRYIAPQREALGTLVSEPPSWMDDHSRAQLRETSDRLMRYLEELDAVRERAMVVKDDIANQLSEASNKTLYVLAIISAIFLPLAFLTGLLGINIGGMPGVENPYAFWIFCAVMIVCLIIEVYIFRKLKWL</sequence>
<evidence type="ECO:0000313" key="13">
    <source>
        <dbReference type="Proteomes" id="UP000777935"/>
    </source>
</evidence>
<keyword evidence="10 11" id="KW-0472">Membrane</keyword>
<dbReference type="SUPFAM" id="SSF143865">
    <property type="entry name" value="CorA soluble domain-like"/>
    <property type="match status" value="1"/>
</dbReference>
<keyword evidence="6 11" id="KW-0812">Transmembrane</keyword>
<reference evidence="12 13" key="1">
    <citation type="submission" date="2020-06" db="EMBL/GenBank/DDBJ databases">
        <title>Sulfitobacter algicola sp. nov., isolated from green algae.</title>
        <authorList>
            <person name="Wang C."/>
        </authorList>
    </citation>
    <scope>NUCLEOTIDE SEQUENCE [LARGE SCALE GENOMIC DNA]</scope>
    <source>
        <strain evidence="12 13">1151</strain>
    </source>
</reference>
<dbReference type="Gene3D" id="1.20.58.340">
    <property type="entry name" value="Magnesium transport protein CorA, transmembrane region"/>
    <property type="match status" value="2"/>
</dbReference>
<evidence type="ECO:0000256" key="3">
    <source>
        <dbReference type="ARBA" id="ARBA00022448"/>
    </source>
</evidence>
<name>A0ABX2IV47_9RHOB</name>
<accession>A0ABX2IV47</accession>
<feature type="transmembrane region" description="Helical" evidence="11">
    <location>
        <begin position="275"/>
        <end position="297"/>
    </location>
</feature>
<keyword evidence="4" id="KW-1003">Cell membrane</keyword>
<protein>
    <submittedName>
        <fullName evidence="12">Zinc transporter ZntB</fullName>
    </submittedName>
</protein>
<dbReference type="Gene3D" id="3.30.460.20">
    <property type="entry name" value="CorA soluble domain-like"/>
    <property type="match status" value="1"/>
</dbReference>
<evidence type="ECO:0000313" key="12">
    <source>
        <dbReference type="EMBL" id="NSX54925.1"/>
    </source>
</evidence>
<evidence type="ECO:0000256" key="1">
    <source>
        <dbReference type="ARBA" id="ARBA00004651"/>
    </source>
</evidence>
<keyword evidence="8 11" id="KW-1133">Transmembrane helix</keyword>
<dbReference type="InterPro" id="IPR002523">
    <property type="entry name" value="MgTranspt_CorA/ZnTranspt_ZntB"/>
</dbReference>
<evidence type="ECO:0000256" key="5">
    <source>
        <dbReference type="ARBA" id="ARBA00022519"/>
    </source>
</evidence>
<dbReference type="EMBL" id="JABUFE010000004">
    <property type="protein sequence ID" value="NSX54925.1"/>
    <property type="molecule type" value="Genomic_DNA"/>
</dbReference>
<dbReference type="PANTHER" id="PTHR46494:SF3">
    <property type="entry name" value="ZINC TRANSPORT PROTEIN ZNTB"/>
    <property type="match status" value="1"/>
</dbReference>
<dbReference type="CDD" id="cd12833">
    <property type="entry name" value="ZntB-like_1"/>
    <property type="match status" value="1"/>
</dbReference>
<dbReference type="SUPFAM" id="SSF144083">
    <property type="entry name" value="Magnesium transport protein CorA, transmembrane region"/>
    <property type="match status" value="1"/>
</dbReference>
<evidence type="ECO:0000256" key="10">
    <source>
        <dbReference type="ARBA" id="ARBA00023136"/>
    </source>
</evidence>
<dbReference type="Pfam" id="PF01544">
    <property type="entry name" value="CorA"/>
    <property type="match status" value="1"/>
</dbReference>
<organism evidence="12 13">
    <name type="scientific">Parasulfitobacter algicola</name>
    <dbReference type="NCBI Taxonomy" id="2614809"/>
    <lineage>
        <taxon>Bacteria</taxon>
        <taxon>Pseudomonadati</taxon>
        <taxon>Pseudomonadota</taxon>
        <taxon>Alphaproteobacteria</taxon>
        <taxon>Rhodobacterales</taxon>
        <taxon>Roseobacteraceae</taxon>
        <taxon>Parasulfitobacter</taxon>
    </lineage>
</organism>